<protein>
    <submittedName>
        <fullName evidence="1">Uncharacterized protein</fullName>
    </submittedName>
</protein>
<proteinExistence type="predicted"/>
<dbReference type="EMBL" id="HACG01011016">
    <property type="protein sequence ID" value="CEK57881.1"/>
    <property type="molecule type" value="Transcribed_RNA"/>
</dbReference>
<gene>
    <name evidence="1" type="primary">ORF31329</name>
</gene>
<evidence type="ECO:0000313" key="1">
    <source>
        <dbReference type="EMBL" id="CEK57881.1"/>
    </source>
</evidence>
<organism evidence="1">
    <name type="scientific">Arion vulgaris</name>
    <dbReference type="NCBI Taxonomy" id="1028688"/>
    <lineage>
        <taxon>Eukaryota</taxon>
        <taxon>Metazoa</taxon>
        <taxon>Spiralia</taxon>
        <taxon>Lophotrochozoa</taxon>
        <taxon>Mollusca</taxon>
        <taxon>Gastropoda</taxon>
        <taxon>Heterobranchia</taxon>
        <taxon>Euthyneura</taxon>
        <taxon>Panpulmonata</taxon>
        <taxon>Eupulmonata</taxon>
        <taxon>Stylommatophora</taxon>
        <taxon>Helicina</taxon>
        <taxon>Arionoidea</taxon>
        <taxon>Arionidae</taxon>
        <taxon>Arion</taxon>
    </lineage>
</organism>
<accession>A0A0B6YQ45</accession>
<reference evidence="1" key="1">
    <citation type="submission" date="2014-12" db="EMBL/GenBank/DDBJ databases">
        <title>Insight into the proteome of Arion vulgaris.</title>
        <authorList>
            <person name="Aradska J."/>
            <person name="Bulat T."/>
            <person name="Smidak R."/>
            <person name="Sarate P."/>
            <person name="Gangsoo J."/>
            <person name="Sialana F."/>
            <person name="Bilban M."/>
            <person name="Lubec G."/>
        </authorList>
    </citation>
    <scope>NUCLEOTIDE SEQUENCE</scope>
    <source>
        <tissue evidence="1">Skin</tissue>
    </source>
</reference>
<name>A0A0B6YQ45_9EUPU</name>
<sequence>MLSPTLLETGIKLLDITDADVNVFRLSLVQEFSFNMIEDSSLTWERSALFAPVS</sequence>
<dbReference type="AlphaFoldDB" id="A0A0B6YQ45"/>